<dbReference type="PANTHER" id="PTHR47204:SF1">
    <property type="entry name" value="RIBONUCLEASE H2 SUBUNIT C"/>
    <property type="match status" value="1"/>
</dbReference>
<dbReference type="PANTHER" id="PTHR47204">
    <property type="entry name" value="OS02G0168900 PROTEIN"/>
    <property type="match status" value="1"/>
</dbReference>
<protein>
    <submittedName>
        <fullName evidence="2">Uncharacterized protein</fullName>
    </submittedName>
</protein>
<evidence type="ECO:0000256" key="1">
    <source>
        <dbReference type="SAM" id="MobiDB-lite"/>
    </source>
</evidence>
<evidence type="ECO:0000313" key="2">
    <source>
        <dbReference type="EMBL" id="ONK65794.1"/>
    </source>
</evidence>
<dbReference type="CDD" id="cd09271">
    <property type="entry name" value="RNase_H2-C"/>
    <property type="match status" value="1"/>
</dbReference>
<dbReference type="EMBL" id="CM007386">
    <property type="protein sequence ID" value="ONK65794.1"/>
    <property type="molecule type" value="Genomic_DNA"/>
</dbReference>
<dbReference type="Gene3D" id="2.40.128.680">
    <property type="match status" value="1"/>
</dbReference>
<organism evidence="2 3">
    <name type="scientific">Asparagus officinalis</name>
    <name type="common">Garden asparagus</name>
    <dbReference type="NCBI Taxonomy" id="4686"/>
    <lineage>
        <taxon>Eukaryota</taxon>
        <taxon>Viridiplantae</taxon>
        <taxon>Streptophyta</taxon>
        <taxon>Embryophyta</taxon>
        <taxon>Tracheophyta</taxon>
        <taxon>Spermatophyta</taxon>
        <taxon>Magnoliopsida</taxon>
        <taxon>Liliopsida</taxon>
        <taxon>Asparagales</taxon>
        <taxon>Asparagaceae</taxon>
        <taxon>Asparagoideae</taxon>
        <taxon>Asparagus</taxon>
    </lineage>
</organism>
<dbReference type="InterPro" id="IPR013924">
    <property type="entry name" value="RNase_H2_suC"/>
</dbReference>
<reference evidence="3" key="1">
    <citation type="journal article" date="2017" name="Nat. Commun.">
        <title>The asparagus genome sheds light on the origin and evolution of a young Y chromosome.</title>
        <authorList>
            <person name="Harkess A."/>
            <person name="Zhou J."/>
            <person name="Xu C."/>
            <person name="Bowers J.E."/>
            <person name="Van der Hulst R."/>
            <person name="Ayyampalayam S."/>
            <person name="Mercati F."/>
            <person name="Riccardi P."/>
            <person name="McKain M.R."/>
            <person name="Kakrana A."/>
            <person name="Tang H."/>
            <person name="Ray J."/>
            <person name="Groenendijk J."/>
            <person name="Arikit S."/>
            <person name="Mathioni S.M."/>
            <person name="Nakano M."/>
            <person name="Shan H."/>
            <person name="Telgmann-Rauber A."/>
            <person name="Kanno A."/>
            <person name="Yue Z."/>
            <person name="Chen H."/>
            <person name="Li W."/>
            <person name="Chen Y."/>
            <person name="Xu X."/>
            <person name="Zhang Y."/>
            <person name="Luo S."/>
            <person name="Chen H."/>
            <person name="Gao J."/>
            <person name="Mao Z."/>
            <person name="Pires J.C."/>
            <person name="Luo M."/>
            <person name="Kudrna D."/>
            <person name="Wing R.A."/>
            <person name="Meyers B.C."/>
            <person name="Yi K."/>
            <person name="Kong H."/>
            <person name="Lavrijsen P."/>
            <person name="Sunseri F."/>
            <person name="Falavigna A."/>
            <person name="Ye Y."/>
            <person name="Leebens-Mack J.H."/>
            <person name="Chen G."/>
        </authorList>
    </citation>
    <scope>NUCLEOTIDE SEQUENCE [LARGE SCALE GENOMIC DNA]</scope>
    <source>
        <strain evidence="3">cv. DH0086</strain>
    </source>
</reference>
<evidence type="ECO:0000313" key="3">
    <source>
        <dbReference type="Proteomes" id="UP000243459"/>
    </source>
</evidence>
<keyword evidence="3" id="KW-1185">Reference proteome</keyword>
<dbReference type="GO" id="GO:0006401">
    <property type="term" value="P:RNA catabolic process"/>
    <property type="evidence" value="ECO:0007669"/>
    <property type="project" value="InterPro"/>
</dbReference>
<dbReference type="OMA" id="SQFTYWN"/>
<dbReference type="Proteomes" id="UP000243459">
    <property type="component" value="Chromosome 6"/>
</dbReference>
<accession>A0A5P1EJ45</accession>
<proteinExistence type="predicted"/>
<dbReference type="OrthoDB" id="6222486at2759"/>
<sequence>MNEETTKNAGIRGTIDLAPRDPPSISDLTDRVHLLPCSIKLDGPSEISHYFKPRDTEVVVDGLSVKEAYFRGRKLLGATVPIPEGFKGYVLDKKKLKKGKITESLEGDFGQWESRAEFGNITYWNHDTHPSADDPLLRCFHWFSVADALHKPITTEELASYSTASEKAQT</sequence>
<name>A0A5P1EJ45_ASPOF</name>
<dbReference type="AlphaFoldDB" id="A0A5P1EJ45"/>
<dbReference type="Gramene" id="ONK65794">
    <property type="protein sequence ID" value="ONK65794"/>
    <property type="gene ID" value="A4U43_C06F1040"/>
</dbReference>
<gene>
    <name evidence="2" type="ORF">A4U43_C06F1040</name>
</gene>
<dbReference type="Pfam" id="PF08615">
    <property type="entry name" value="RNase_H2_suC"/>
    <property type="match status" value="1"/>
</dbReference>
<feature type="region of interest" description="Disordered" evidence="1">
    <location>
        <begin position="1"/>
        <end position="22"/>
    </location>
</feature>
<dbReference type="GO" id="GO:0032299">
    <property type="term" value="C:ribonuclease H2 complex"/>
    <property type="evidence" value="ECO:0007669"/>
    <property type="project" value="InterPro"/>
</dbReference>